<reference evidence="1 2" key="1">
    <citation type="submission" date="2017-10" db="EMBL/GenBank/DDBJ databases">
        <title>Comparative genomics in systemic dimorphic fungi from Ajellomycetaceae.</title>
        <authorList>
            <person name="Munoz J.F."/>
            <person name="Mcewen J.G."/>
            <person name="Clay O.K."/>
            <person name="Cuomo C.A."/>
        </authorList>
    </citation>
    <scope>NUCLEOTIDE SEQUENCE [LARGE SCALE GENOMIC DNA]</scope>
    <source>
        <strain evidence="1 2">UAMH7299</strain>
    </source>
</reference>
<gene>
    <name evidence="1" type="ORF">AJ80_02393</name>
</gene>
<proteinExistence type="predicted"/>
<accession>A0A2B7YRW9</accession>
<sequence length="68" mass="7426">MLRILSGGYEDAKEIMRDVKSLVEKMGIQVVGDDEVVLEDGVKWEGALKVVACDNSGNDKNIVFQDGV</sequence>
<comment type="caution">
    <text evidence="1">The sequence shown here is derived from an EMBL/GenBank/DDBJ whole genome shotgun (WGS) entry which is preliminary data.</text>
</comment>
<protein>
    <submittedName>
        <fullName evidence="1">Uncharacterized protein</fullName>
    </submittedName>
</protein>
<dbReference type="AlphaFoldDB" id="A0A2B7YRW9"/>
<organism evidence="1 2">
    <name type="scientific">Polytolypa hystricis (strain UAMH7299)</name>
    <dbReference type="NCBI Taxonomy" id="1447883"/>
    <lineage>
        <taxon>Eukaryota</taxon>
        <taxon>Fungi</taxon>
        <taxon>Dikarya</taxon>
        <taxon>Ascomycota</taxon>
        <taxon>Pezizomycotina</taxon>
        <taxon>Eurotiomycetes</taxon>
        <taxon>Eurotiomycetidae</taxon>
        <taxon>Onygenales</taxon>
        <taxon>Onygenales incertae sedis</taxon>
        <taxon>Polytolypa</taxon>
    </lineage>
</organism>
<name>A0A2B7YRW9_POLH7</name>
<evidence type="ECO:0000313" key="1">
    <source>
        <dbReference type="EMBL" id="PGH23612.1"/>
    </source>
</evidence>
<keyword evidence="2" id="KW-1185">Reference proteome</keyword>
<evidence type="ECO:0000313" key="2">
    <source>
        <dbReference type="Proteomes" id="UP000224634"/>
    </source>
</evidence>
<dbReference type="EMBL" id="PDNA01000022">
    <property type="protein sequence ID" value="PGH23612.1"/>
    <property type="molecule type" value="Genomic_DNA"/>
</dbReference>
<dbReference type="Proteomes" id="UP000224634">
    <property type="component" value="Unassembled WGS sequence"/>
</dbReference>